<reference evidence="1" key="2">
    <citation type="submission" date="2011-02" db="EMBL/GenBank/DDBJ databases">
        <authorList>
            <person name="MacLean D."/>
        </authorList>
    </citation>
    <scope>NUCLEOTIDE SEQUENCE</scope>
</reference>
<protein>
    <submittedName>
        <fullName evidence="1">Uncharacterized protein AlNc14C17G1805</fullName>
    </submittedName>
</protein>
<accession>F0W4I4</accession>
<dbReference type="Gene3D" id="3.10.20.870">
    <property type="entry name" value="PFU (PLAA family ubiquitin binding), C-terminal domain"/>
    <property type="match status" value="1"/>
</dbReference>
<dbReference type="AlphaFoldDB" id="F0W4I4"/>
<dbReference type="PANTHER" id="PTHR38150:SF1">
    <property type="entry name" value="PFU DOMAIN-CONTAINING PROTEIN"/>
    <property type="match status" value="1"/>
</dbReference>
<evidence type="ECO:0000313" key="1">
    <source>
        <dbReference type="EMBL" id="CCA16017.1"/>
    </source>
</evidence>
<dbReference type="PANTHER" id="PTHR38150">
    <property type="entry name" value="EF-HAND DOMAIN-CONTAINING PROTEIN"/>
    <property type="match status" value="1"/>
</dbReference>
<proteinExistence type="predicted"/>
<dbReference type="EMBL" id="FR824062">
    <property type="protein sequence ID" value="CCA16017.1"/>
    <property type="molecule type" value="Genomic_DNA"/>
</dbReference>
<sequence length="547" mass="61836">MDNVCYEGHERSGSTDVVLTVPVTVDGNVEDLRLFEGESYEDAATAFARTNGLMNLKDPNKAQQIIQQLSSLLKERALGLQSSEPTLDDNVSERTVQLTIPLTIDGSSTQLVKYKEENAEHAVTRFFSSFSLTEDTQAQLVPQLLSLIQTRLEEIQSRKRELFSFTVTIDGKDTVVRHYQDGNPEEEAHDVLKALDMDAMTIQELSSQIEAEILKRVNAQSSETSMATPQRELFSVQITINDVATNLVHNEGDALEESASLFLNKHGITDEESVQSYMPQLLDILRAKLEALQPSQEETKSTVHDKNSFLKEEVIAEPFVTINVQLEEGREALLRYYEGDDIGATVKYFLESFEIAEDELYQQNFQHLVNLLKDRVKARLEELSQAEKHQSTTMFTVPVSLGGIKHIFEYHEGQEPLRAVSNFCRERFQAMRADNSVEIDDSQMQECENVLASHIERILKQPIPREEQDTAQDADYGDDISELNTTDLLFTIDIDIGDSRIVQLRYHHGQDPNSVARAFCEQYKIDVANVPMLVTIVGSEKLCSQFC</sequence>
<reference evidence="1" key="1">
    <citation type="journal article" date="2011" name="PLoS Biol.">
        <title>Gene gain and loss during evolution of obligate parasitism in the white rust pathogen of Arabidopsis thaliana.</title>
        <authorList>
            <person name="Kemen E."/>
            <person name="Gardiner A."/>
            <person name="Schultz-Larsen T."/>
            <person name="Kemen A.C."/>
            <person name="Balmuth A.L."/>
            <person name="Robert-Seilaniantz A."/>
            <person name="Bailey K."/>
            <person name="Holub E."/>
            <person name="Studholme D.J."/>
            <person name="Maclean D."/>
            <person name="Jones J.D."/>
        </authorList>
    </citation>
    <scope>NUCLEOTIDE SEQUENCE</scope>
</reference>
<organism evidence="1">
    <name type="scientific">Albugo laibachii Nc14</name>
    <dbReference type="NCBI Taxonomy" id="890382"/>
    <lineage>
        <taxon>Eukaryota</taxon>
        <taxon>Sar</taxon>
        <taxon>Stramenopiles</taxon>
        <taxon>Oomycota</taxon>
        <taxon>Peronosporomycetes</taxon>
        <taxon>Albuginales</taxon>
        <taxon>Albuginaceae</taxon>
        <taxon>Albugo</taxon>
    </lineage>
</organism>
<dbReference type="HOGENOM" id="CLU_450943_0_0_1"/>
<dbReference type="InterPro" id="IPR038122">
    <property type="entry name" value="PFU_sf"/>
</dbReference>
<name>F0W4I4_9STRA</name>
<gene>
    <name evidence="1" type="primary">AlNc14C17G1805</name>
    <name evidence="1" type="ORF">ALNC14_021600</name>
</gene>